<gene>
    <name evidence="3" type="ORF">N7U68_17900</name>
</gene>
<name>A0ABY6D9W7_9RHOB</name>
<reference evidence="3" key="1">
    <citation type="submission" date="2022-10" db="EMBL/GenBank/DDBJ databases">
        <title>Roseovarius pelagicus sp. nov., isolated from Arctic seawater.</title>
        <authorList>
            <person name="Hong Y.W."/>
            <person name="Hwang C.Y."/>
        </authorList>
    </citation>
    <scope>NUCLEOTIDE SEQUENCE</scope>
    <source>
        <strain evidence="3">HL-MP18</strain>
    </source>
</reference>
<dbReference type="Gene3D" id="3.40.50.620">
    <property type="entry name" value="HUPs"/>
    <property type="match status" value="1"/>
</dbReference>
<dbReference type="InterPro" id="IPR014729">
    <property type="entry name" value="Rossmann-like_a/b/a_fold"/>
</dbReference>
<organism evidence="3 4">
    <name type="scientific">Roseovarius pelagicus</name>
    <dbReference type="NCBI Taxonomy" id="2980108"/>
    <lineage>
        <taxon>Bacteria</taxon>
        <taxon>Pseudomonadati</taxon>
        <taxon>Pseudomonadota</taxon>
        <taxon>Alphaproteobacteria</taxon>
        <taxon>Rhodobacterales</taxon>
        <taxon>Roseobacteraceae</taxon>
        <taxon>Roseovarius</taxon>
    </lineage>
</organism>
<comment type="similarity">
    <text evidence="1">Belongs to the universal stress protein A family.</text>
</comment>
<dbReference type="CDD" id="cd00293">
    <property type="entry name" value="USP-like"/>
    <property type="match status" value="1"/>
</dbReference>
<sequence>MSNTIVVGYDGSDSSLRALNFAVDRAKAEKAELIVAHVLEWSPYAFLTPTELEERHKRRGEELDRANKHVLEPLTKRLSDTGVKVTTELRYGRTADTLCSIAAEKSASQIIIGRTGGSGIAARLFGAVAGSVAQVATVPVTIVP</sequence>
<dbReference type="SUPFAM" id="SSF52402">
    <property type="entry name" value="Adenine nucleotide alpha hydrolases-like"/>
    <property type="match status" value="1"/>
</dbReference>
<dbReference type="PRINTS" id="PR01438">
    <property type="entry name" value="UNVRSLSTRESS"/>
</dbReference>
<accession>A0ABY6D9W7</accession>
<keyword evidence="4" id="KW-1185">Reference proteome</keyword>
<dbReference type="RefSeq" id="WP_165193278.1">
    <property type="nucleotide sequence ID" value="NZ_CP106738.1"/>
</dbReference>
<feature type="domain" description="UspA" evidence="2">
    <location>
        <begin position="1"/>
        <end position="144"/>
    </location>
</feature>
<dbReference type="PANTHER" id="PTHR46268">
    <property type="entry name" value="STRESS RESPONSE PROTEIN NHAX"/>
    <property type="match status" value="1"/>
</dbReference>
<evidence type="ECO:0000256" key="1">
    <source>
        <dbReference type="ARBA" id="ARBA00008791"/>
    </source>
</evidence>
<dbReference type="EMBL" id="CP106738">
    <property type="protein sequence ID" value="UXX82931.1"/>
    <property type="molecule type" value="Genomic_DNA"/>
</dbReference>
<dbReference type="Pfam" id="PF00582">
    <property type="entry name" value="Usp"/>
    <property type="match status" value="1"/>
</dbReference>
<dbReference type="PANTHER" id="PTHR46268:SF6">
    <property type="entry name" value="UNIVERSAL STRESS PROTEIN UP12"/>
    <property type="match status" value="1"/>
</dbReference>
<evidence type="ECO:0000259" key="2">
    <source>
        <dbReference type="Pfam" id="PF00582"/>
    </source>
</evidence>
<dbReference type="InterPro" id="IPR006016">
    <property type="entry name" value="UspA"/>
</dbReference>
<protein>
    <submittedName>
        <fullName evidence="3">Universal stress protein</fullName>
    </submittedName>
</protein>
<dbReference type="InterPro" id="IPR006015">
    <property type="entry name" value="Universal_stress_UspA"/>
</dbReference>
<dbReference type="Proteomes" id="UP001064087">
    <property type="component" value="Chromosome"/>
</dbReference>
<evidence type="ECO:0000313" key="3">
    <source>
        <dbReference type="EMBL" id="UXX82931.1"/>
    </source>
</evidence>
<evidence type="ECO:0000313" key="4">
    <source>
        <dbReference type="Proteomes" id="UP001064087"/>
    </source>
</evidence>
<proteinExistence type="inferred from homology"/>